<keyword evidence="2" id="KW-1185">Reference proteome</keyword>
<gene>
    <name evidence="1" type="ORF">MBBWO_11900</name>
</gene>
<reference evidence="1 2" key="1">
    <citation type="submission" date="2017-03" db="EMBL/GenBank/DDBJ databases">
        <title>Genome sequence of Methanobrevibacter wosei.</title>
        <authorList>
            <person name="Poehlein A."/>
            <person name="Seedorf H."/>
            <person name="Daniel R."/>
        </authorList>
    </citation>
    <scope>NUCLEOTIDE SEQUENCE [LARGE SCALE GENOMIC DNA]</scope>
    <source>
        <strain evidence="1 2">DSM 11979</strain>
    </source>
</reference>
<accession>A0A2U1S8C3</accession>
<organism evidence="1 2">
    <name type="scientific">Methanobrevibacter woesei</name>
    <dbReference type="NCBI Taxonomy" id="190976"/>
    <lineage>
        <taxon>Archaea</taxon>
        <taxon>Methanobacteriati</taxon>
        <taxon>Methanobacteriota</taxon>
        <taxon>Methanomada group</taxon>
        <taxon>Methanobacteria</taxon>
        <taxon>Methanobacteriales</taxon>
        <taxon>Methanobacteriaceae</taxon>
        <taxon>Methanobrevibacter</taxon>
    </lineage>
</organism>
<comment type="caution">
    <text evidence="1">The sequence shown here is derived from an EMBL/GenBank/DDBJ whole genome shotgun (WGS) entry which is preliminary data.</text>
</comment>
<dbReference type="RefSeq" id="WP_116669959.1">
    <property type="nucleotide sequence ID" value="NZ_MZGU01000004.1"/>
</dbReference>
<protein>
    <submittedName>
        <fullName evidence="1">Uncharacterized protein</fullName>
    </submittedName>
</protein>
<proteinExistence type="predicted"/>
<dbReference type="AlphaFoldDB" id="A0A2U1S8C3"/>
<dbReference type="EMBL" id="MZGU01000004">
    <property type="protein sequence ID" value="PWB86335.1"/>
    <property type="molecule type" value="Genomic_DNA"/>
</dbReference>
<name>A0A2U1S8C3_9EURY</name>
<sequence length="193" mass="22151">MNKFFLFFLTLLFLIAIPSVSASYESVTIDGVTFDIPSQFQDGRTIEDGYIFDNNNVFSIHSLETSLDNIYGYRMSNAENENITIGSHDVVYCFKYNPSSETNNSAVFFACADIIYVIAFEGNTIHDYIREMITNSPDSTLSSEEFYSTLDDALTQYQMGEMVDDYVDSHHYYTHSSSDKSSGMHYVYFPRYF</sequence>
<evidence type="ECO:0000313" key="1">
    <source>
        <dbReference type="EMBL" id="PWB86335.1"/>
    </source>
</evidence>
<evidence type="ECO:0000313" key="2">
    <source>
        <dbReference type="Proteomes" id="UP000245577"/>
    </source>
</evidence>
<dbReference type="Proteomes" id="UP000245577">
    <property type="component" value="Unassembled WGS sequence"/>
</dbReference>